<dbReference type="Proteomes" id="UP001172101">
    <property type="component" value="Unassembled WGS sequence"/>
</dbReference>
<dbReference type="RefSeq" id="XP_060294075.1">
    <property type="nucleotide sequence ID" value="XM_060446689.1"/>
</dbReference>
<evidence type="ECO:0000313" key="2">
    <source>
        <dbReference type="Proteomes" id="UP001172101"/>
    </source>
</evidence>
<accession>A0AA40ABA5</accession>
<gene>
    <name evidence="1" type="ORF">B0T26DRAFT_780426</name>
</gene>
<dbReference type="GeneID" id="85329959"/>
<organism evidence="1 2">
    <name type="scientific">Lasiosphaeria miniovina</name>
    <dbReference type="NCBI Taxonomy" id="1954250"/>
    <lineage>
        <taxon>Eukaryota</taxon>
        <taxon>Fungi</taxon>
        <taxon>Dikarya</taxon>
        <taxon>Ascomycota</taxon>
        <taxon>Pezizomycotina</taxon>
        <taxon>Sordariomycetes</taxon>
        <taxon>Sordariomycetidae</taxon>
        <taxon>Sordariales</taxon>
        <taxon>Lasiosphaeriaceae</taxon>
        <taxon>Lasiosphaeria</taxon>
    </lineage>
</organism>
<name>A0AA40ABA5_9PEZI</name>
<protein>
    <submittedName>
        <fullName evidence="1">Uncharacterized protein</fullName>
    </submittedName>
</protein>
<dbReference type="EMBL" id="JAUIRO010000005">
    <property type="protein sequence ID" value="KAK0712752.1"/>
    <property type="molecule type" value="Genomic_DNA"/>
</dbReference>
<keyword evidence="2" id="KW-1185">Reference proteome</keyword>
<evidence type="ECO:0000313" key="1">
    <source>
        <dbReference type="EMBL" id="KAK0712752.1"/>
    </source>
</evidence>
<comment type="caution">
    <text evidence="1">The sequence shown here is derived from an EMBL/GenBank/DDBJ whole genome shotgun (WGS) entry which is preliminary data.</text>
</comment>
<sequence>MINDFDCLDRNHGMRQKYRHGTTAADPSLSGINPPPQGIDVVDVESPTQAEDRLRTKKEKLQAYAQQLLASDTTLEGDTKMALREFFDSSLSQDPDDRELSLSTLLRRLDPQRSRLQFETSIAAITEFGPTLLAVS</sequence>
<reference evidence="1" key="1">
    <citation type="submission" date="2023-06" db="EMBL/GenBank/DDBJ databases">
        <title>Genome-scale phylogeny and comparative genomics of the fungal order Sordariales.</title>
        <authorList>
            <consortium name="Lawrence Berkeley National Laboratory"/>
            <person name="Hensen N."/>
            <person name="Bonometti L."/>
            <person name="Westerberg I."/>
            <person name="Brannstrom I.O."/>
            <person name="Guillou S."/>
            <person name="Cros-Aarteil S."/>
            <person name="Calhoun S."/>
            <person name="Haridas S."/>
            <person name="Kuo A."/>
            <person name="Mondo S."/>
            <person name="Pangilinan J."/>
            <person name="Riley R."/>
            <person name="LaButti K."/>
            <person name="Andreopoulos B."/>
            <person name="Lipzen A."/>
            <person name="Chen C."/>
            <person name="Yanf M."/>
            <person name="Daum C."/>
            <person name="Ng V."/>
            <person name="Clum A."/>
            <person name="Steindorff A."/>
            <person name="Ohm R."/>
            <person name="Martin F."/>
            <person name="Silar P."/>
            <person name="Natvig D."/>
            <person name="Lalanne C."/>
            <person name="Gautier V."/>
            <person name="Ament-velasquez S.L."/>
            <person name="Kruys A."/>
            <person name="Hutchinson M.I."/>
            <person name="Powell A.J."/>
            <person name="Barry K."/>
            <person name="Miller A.N."/>
            <person name="Grigoriev I.V."/>
            <person name="Debuchy R."/>
            <person name="Gladieux P."/>
            <person name="Thoren M.H."/>
            <person name="Johannesson H."/>
        </authorList>
    </citation>
    <scope>NUCLEOTIDE SEQUENCE</scope>
    <source>
        <strain evidence="1">SMH2392-1A</strain>
    </source>
</reference>
<proteinExistence type="predicted"/>
<dbReference type="AlphaFoldDB" id="A0AA40ABA5"/>